<feature type="binding site" evidence="8">
    <location>
        <position position="30"/>
    </location>
    <ligand>
        <name>substrate</name>
    </ligand>
</feature>
<comment type="cofactor">
    <cofactor evidence="8">
        <name>S-adenosyl-L-methionine</name>
        <dbReference type="ChEBI" id="CHEBI:59789"/>
    </cofactor>
    <text evidence="8">Binds 1 S-adenosyl-L-methionine per subunit.</text>
</comment>
<feature type="binding site" evidence="8">
    <location>
        <position position="90"/>
    </location>
    <ligand>
        <name>S-adenosyl-L-methionine</name>
        <dbReference type="ChEBI" id="CHEBI:59789"/>
    </ligand>
</feature>
<evidence type="ECO:0000313" key="11">
    <source>
        <dbReference type="Proteomes" id="UP001432312"/>
    </source>
</evidence>
<dbReference type="RefSeq" id="WP_266494723.1">
    <property type="nucleotide sequence ID" value="NZ_CP108036.1"/>
</dbReference>
<feature type="binding site" evidence="8">
    <location>
        <begin position="15"/>
        <end position="17"/>
    </location>
    <ligand>
        <name>substrate</name>
    </ligand>
</feature>
<dbReference type="Pfam" id="PF04055">
    <property type="entry name" value="Radical_SAM"/>
    <property type="match status" value="1"/>
</dbReference>
<dbReference type="InterPro" id="IPR007197">
    <property type="entry name" value="rSAM"/>
</dbReference>
<feature type="binding site" evidence="8">
    <location>
        <position position="88"/>
    </location>
    <ligand>
        <name>substrate</name>
    </ligand>
</feature>
<evidence type="ECO:0000256" key="4">
    <source>
        <dbReference type="ARBA" id="ARBA00022842"/>
    </source>
</evidence>
<dbReference type="InterPro" id="IPR013785">
    <property type="entry name" value="Aldolase_TIM"/>
</dbReference>
<proteinExistence type="inferred from homology"/>
<dbReference type="Gene3D" id="3.20.20.70">
    <property type="entry name" value="Aldolase class I"/>
    <property type="match status" value="1"/>
</dbReference>
<comment type="caution">
    <text evidence="8">Lacks conserved residue(s) required for the propagation of feature annotation.</text>
</comment>
<keyword evidence="8" id="KW-0671">Queuosine biosynthesis</keyword>
<evidence type="ECO:0000256" key="6">
    <source>
        <dbReference type="ARBA" id="ARBA00023014"/>
    </source>
</evidence>
<dbReference type="EC" id="4.3.99.3" evidence="8"/>
<evidence type="ECO:0000256" key="1">
    <source>
        <dbReference type="ARBA" id="ARBA00022485"/>
    </source>
</evidence>
<comment type="catalytic activity">
    <reaction evidence="8">
        <text>6-carboxy-5,6,7,8-tetrahydropterin + H(+) = 7-carboxy-7-carbaguanine + NH4(+)</text>
        <dbReference type="Rhea" id="RHEA:27974"/>
        <dbReference type="ChEBI" id="CHEBI:15378"/>
        <dbReference type="ChEBI" id="CHEBI:28938"/>
        <dbReference type="ChEBI" id="CHEBI:61032"/>
        <dbReference type="ChEBI" id="CHEBI:61036"/>
        <dbReference type="EC" id="4.3.99.3"/>
    </reaction>
</comment>
<accession>A0ABZ1Q5I4</accession>
<feature type="binding site" evidence="8">
    <location>
        <position position="38"/>
    </location>
    <ligand>
        <name>[4Fe-4S] cluster</name>
        <dbReference type="ChEBI" id="CHEBI:49883"/>
        <note>4Fe-4S-S-AdoMet</note>
    </ligand>
</feature>
<feature type="binding site" evidence="8">
    <location>
        <position position="43"/>
    </location>
    <ligand>
        <name>Mg(2+)</name>
        <dbReference type="ChEBI" id="CHEBI:18420"/>
    </ligand>
</feature>
<comment type="function">
    <text evidence="8">Catalyzes the complex heterocyclic radical-mediated conversion of 6-carboxy-5,6,7,8-tetrahydropterin (CPH4) to 7-carboxy-7-deazaguanine (CDG), a step common to the biosynthetic pathways of all 7-deazapurine-containing compounds.</text>
</comment>
<evidence type="ECO:0000256" key="3">
    <source>
        <dbReference type="ARBA" id="ARBA00022723"/>
    </source>
</evidence>
<keyword evidence="7 8" id="KW-0456">Lyase</keyword>
<reference evidence="10" key="1">
    <citation type="submission" date="2022-10" db="EMBL/GenBank/DDBJ databases">
        <title>The complete genomes of actinobacterial strains from the NBC collection.</title>
        <authorList>
            <person name="Joergensen T.S."/>
            <person name="Alvarez Arevalo M."/>
            <person name="Sterndorff E.B."/>
            <person name="Faurdal D."/>
            <person name="Vuksanovic O."/>
            <person name="Mourched A.-S."/>
            <person name="Charusanti P."/>
            <person name="Shaw S."/>
            <person name="Blin K."/>
            <person name="Weber T."/>
        </authorList>
    </citation>
    <scope>NUCLEOTIDE SEQUENCE</scope>
    <source>
        <strain evidence="10">NBC_00303</strain>
    </source>
</reference>
<dbReference type="Proteomes" id="UP001432312">
    <property type="component" value="Chromosome"/>
</dbReference>
<dbReference type="SUPFAM" id="SSF102114">
    <property type="entry name" value="Radical SAM enzymes"/>
    <property type="match status" value="1"/>
</dbReference>
<feature type="binding site" evidence="8">
    <location>
        <begin position="137"/>
        <end position="139"/>
    </location>
    <ligand>
        <name>S-adenosyl-L-methionine</name>
        <dbReference type="ChEBI" id="CHEBI:59789"/>
    </ligand>
</feature>
<evidence type="ECO:0000256" key="2">
    <source>
        <dbReference type="ARBA" id="ARBA00022691"/>
    </source>
</evidence>
<feature type="binding site" evidence="8">
    <location>
        <position position="34"/>
    </location>
    <ligand>
        <name>[4Fe-4S] cluster</name>
        <dbReference type="ChEBI" id="CHEBI:49883"/>
        <note>4Fe-4S-S-AdoMet</note>
    </ligand>
</feature>
<evidence type="ECO:0000256" key="7">
    <source>
        <dbReference type="ARBA" id="ARBA00023239"/>
    </source>
</evidence>
<comment type="cofactor">
    <cofactor evidence="8">
        <name>Mg(2+)</name>
        <dbReference type="ChEBI" id="CHEBI:18420"/>
    </cofactor>
</comment>
<dbReference type="PIRSF" id="PIRSF000370">
    <property type="entry name" value="QueE"/>
    <property type="match status" value="1"/>
</dbReference>
<keyword evidence="11" id="KW-1185">Reference proteome</keyword>
<feature type="domain" description="Radical SAM core" evidence="9">
    <location>
        <begin position="21"/>
        <end position="233"/>
    </location>
</feature>
<comment type="cofactor">
    <cofactor evidence="8">
        <name>[4Fe-4S] cluster</name>
        <dbReference type="ChEBI" id="CHEBI:49883"/>
    </cofactor>
    <text evidence="8">Binds 1 [4Fe-4S] cluster. The cluster is coordinated with 3 cysteines and an exchangeable S-adenosyl-L-methionine.</text>
</comment>
<organism evidence="10 11">
    <name type="scientific">Streptomyces erythrochromogenes</name>
    <dbReference type="NCBI Taxonomy" id="285574"/>
    <lineage>
        <taxon>Bacteria</taxon>
        <taxon>Bacillati</taxon>
        <taxon>Actinomycetota</taxon>
        <taxon>Actinomycetes</taxon>
        <taxon>Kitasatosporales</taxon>
        <taxon>Streptomycetaceae</taxon>
        <taxon>Streptomyces</taxon>
    </lineage>
</organism>
<keyword evidence="1 8" id="KW-0004">4Fe-4S</keyword>
<comment type="pathway">
    <text evidence="8">Purine metabolism; 7-cyano-7-deazaguanine biosynthesis.</text>
</comment>
<keyword evidence="4 8" id="KW-0460">Magnesium</keyword>
<evidence type="ECO:0000313" key="10">
    <source>
        <dbReference type="EMBL" id="WUN77961.1"/>
    </source>
</evidence>
<gene>
    <name evidence="8" type="primary">queE</name>
    <name evidence="10" type="ORF">OHA91_05280</name>
</gene>
<comment type="subunit">
    <text evidence="8">Homodimer.</text>
</comment>
<evidence type="ECO:0000256" key="5">
    <source>
        <dbReference type="ARBA" id="ARBA00023004"/>
    </source>
</evidence>
<dbReference type="CDD" id="cd01335">
    <property type="entry name" value="Radical_SAM"/>
    <property type="match status" value="1"/>
</dbReference>
<protein>
    <recommendedName>
        <fullName evidence="8">7-carboxy-7-deazaguanine synthase</fullName>
        <shortName evidence="8">CDG synthase</shortName>
        <ecNumber evidence="8">4.3.99.3</ecNumber>
    </recommendedName>
    <alternativeName>
        <fullName evidence="8">Queuosine biosynthesis protein QueE</fullName>
    </alternativeName>
</protein>
<dbReference type="InterPro" id="IPR024924">
    <property type="entry name" value="7-CO-7-deazaguanine_synth-like"/>
</dbReference>
<feature type="binding site" evidence="8">
    <location>
        <begin position="40"/>
        <end position="42"/>
    </location>
    <ligand>
        <name>S-adenosyl-L-methionine</name>
        <dbReference type="ChEBI" id="CHEBI:59789"/>
    </ligand>
</feature>
<evidence type="ECO:0000259" key="9">
    <source>
        <dbReference type="PROSITE" id="PS51918"/>
    </source>
</evidence>
<comment type="similarity">
    <text evidence="8">Belongs to the radical SAM superfamily. 7-carboxy-7-deazaguanine synthase family.</text>
</comment>
<keyword evidence="6 8" id="KW-0411">Iron-sulfur</keyword>
<keyword evidence="3 8" id="KW-0479">Metal-binding</keyword>
<keyword evidence="5 8" id="KW-0408">Iron</keyword>
<dbReference type="EMBL" id="CP108036">
    <property type="protein sequence ID" value="WUN77961.1"/>
    <property type="molecule type" value="Genomic_DNA"/>
</dbReference>
<feature type="binding site" evidence="8">
    <location>
        <position position="41"/>
    </location>
    <ligand>
        <name>[4Fe-4S] cluster</name>
        <dbReference type="ChEBI" id="CHEBI:49883"/>
        <note>4Fe-4S-S-AdoMet</note>
    </ligand>
</feature>
<name>A0ABZ1Q5I4_9ACTN</name>
<dbReference type="HAMAP" id="MF_00917">
    <property type="entry name" value="QueE"/>
    <property type="match status" value="1"/>
</dbReference>
<dbReference type="SFLD" id="SFLDS00029">
    <property type="entry name" value="Radical_SAM"/>
    <property type="match status" value="1"/>
</dbReference>
<dbReference type="PANTHER" id="PTHR42836">
    <property type="entry name" value="7-CARBOXY-7-DEAZAGUANINE SYNTHASE"/>
    <property type="match status" value="1"/>
</dbReference>
<evidence type="ECO:0000256" key="8">
    <source>
        <dbReference type="HAMAP-Rule" id="MF_00917"/>
    </source>
</evidence>
<dbReference type="PANTHER" id="PTHR42836:SF1">
    <property type="entry name" value="7-CARBOXY-7-DEAZAGUANINE SYNTHASE"/>
    <property type="match status" value="1"/>
</dbReference>
<keyword evidence="2 8" id="KW-0949">S-adenosyl-L-methionine</keyword>
<dbReference type="GeneID" id="95495424"/>
<sequence>MTSTIVVNEVFGPTVQGEGPSSGQRCAFVRLGGCNLSCRWCDTPYTWDWKGVSDEGRAYDPRKELTRRTTDEVLESLLAMDVALVVISGGEPLQQQKRLIPLVRSLRDHGISVEIETNGTIVPTDELVGLGVRFNVSPKLAHSGEPESRRIKPNALKTLQKTPGVAFKFVCRSHHDLTEVAALQERLGLTPVWIMPEGKNQPDVTRHLGNIAGEVVQRGWNLSTRLHVLAWGDRRGV</sequence>
<dbReference type="InterPro" id="IPR058240">
    <property type="entry name" value="rSAM_sf"/>
</dbReference>
<dbReference type="PROSITE" id="PS51918">
    <property type="entry name" value="RADICAL_SAM"/>
    <property type="match status" value="1"/>
</dbReference>